<sequence length="901" mass="101818">MGHQESPPPRQRHRVPHHRRRRHHHHDHNSTVQTTNGKPALTLGRLNREHHALDSQNVVESWLGQLTAPVPTSWLVSSEAQNQLIHRGKRQHSQGGHISPCGQDPRRVDPSWRPQHIPPAQDSLPPRFPLPTLRNIKTKRYRHNSADSSLISDLVPHQELRELGYVKTHSEHDENSCHKPLNDAEVDTAGASSPTSHKGIAPAFKKRRRHKTRADKYDTKKLEDRKRSKKDENRPRRSKSNRRMPVVTGKNVMKNFTSEAVLNDRITVQANLKPGLFSNKRVPKEQLLTDLSFSEMPFPTHQERDVPQQKGLTGSRLSERRRESRELEQISSFFQPARANATSHKERPKLTCRKEADSKRLYRSDNTTSGFYQDSFVTPSSPTSPETHHQQSSISWENSHLIPDFSLSNHDCRPSSSGTTTYFTWSNSQDSHQAKQYMDDTRPRSIEPAGSATPESIQKALAATGVYNDTGICSYDGTNNQPDPSLATHSESSSTRNSMIHHAKTYEGKGSRMRPRCSDGTGATVTSPAHLEARWNTILPPEWRSQRLSKAEVSMTDQERVTTAPDMTTSSEPPGHHRIAEQARTEPIRDLHPDQLACRHQEDYSGTSPHFAATSPMMILPEIDQIINHTALTDQDRATISSRDAMPPPPIPPSRLDSLRSSTLKPGDDSTSSVRPGSMRPVVTHGQVPNCEHAQTTDANGQPHESSREPEKVVSTPGPISWISQAITSGISSYEREKTFSRLSMRSPIYETQGIGRDSEKALALTPLPATHMAESMADFIVRIESELEESASIEEYCQQEPIMEYGQLSLEMATRKNETQNQQLMASDGPQINHHQLITRVTDIGPKELVETNQRFYEYEELEIPVRDHVTAICTGCPRDNRDEFLEMSNFWRPNRFSYF</sequence>
<protein>
    <submittedName>
        <fullName evidence="2">Uncharacterized protein</fullName>
    </submittedName>
</protein>
<feature type="compositionally biased region" description="Basic and acidic residues" evidence="1">
    <location>
        <begin position="168"/>
        <end position="182"/>
    </location>
</feature>
<feature type="compositionally biased region" description="Polar residues" evidence="1">
    <location>
        <begin position="364"/>
        <end position="395"/>
    </location>
</feature>
<evidence type="ECO:0000256" key="1">
    <source>
        <dbReference type="SAM" id="MobiDB-lite"/>
    </source>
</evidence>
<feature type="region of interest" description="Disordered" evidence="1">
    <location>
        <begin position="168"/>
        <end position="249"/>
    </location>
</feature>
<feature type="compositionally biased region" description="Polar residues" evidence="1">
    <location>
        <begin position="693"/>
        <end position="704"/>
    </location>
</feature>
<evidence type="ECO:0000313" key="2">
    <source>
        <dbReference type="EMBL" id="TRX97862.1"/>
    </source>
</evidence>
<accession>A0A553ICE3</accession>
<feature type="compositionally biased region" description="Polar residues" evidence="1">
    <location>
        <begin position="476"/>
        <end position="498"/>
    </location>
</feature>
<dbReference type="OrthoDB" id="2537141at2759"/>
<feature type="region of interest" description="Disordered" evidence="1">
    <location>
        <begin position="85"/>
        <end position="109"/>
    </location>
</feature>
<feature type="compositionally biased region" description="Basic and acidic residues" evidence="1">
    <location>
        <begin position="343"/>
        <end position="363"/>
    </location>
</feature>
<organism evidence="2 3">
    <name type="scientific">Xylaria flabelliformis</name>
    <dbReference type="NCBI Taxonomy" id="2512241"/>
    <lineage>
        <taxon>Eukaryota</taxon>
        <taxon>Fungi</taxon>
        <taxon>Dikarya</taxon>
        <taxon>Ascomycota</taxon>
        <taxon>Pezizomycotina</taxon>
        <taxon>Sordariomycetes</taxon>
        <taxon>Xylariomycetidae</taxon>
        <taxon>Xylariales</taxon>
        <taxon>Xylariaceae</taxon>
        <taxon>Xylaria</taxon>
    </lineage>
</organism>
<comment type="caution">
    <text evidence="2">The sequence shown here is derived from an EMBL/GenBank/DDBJ whole genome shotgun (WGS) entry which is preliminary data.</text>
</comment>
<feature type="region of interest" description="Disordered" evidence="1">
    <location>
        <begin position="297"/>
        <end position="395"/>
    </location>
</feature>
<dbReference type="EMBL" id="VFLP01000004">
    <property type="protein sequence ID" value="TRX97862.1"/>
    <property type="molecule type" value="Genomic_DNA"/>
</dbReference>
<feature type="region of interest" description="Disordered" evidence="1">
    <location>
        <begin position="475"/>
        <end position="525"/>
    </location>
</feature>
<reference evidence="3" key="1">
    <citation type="submission" date="2019-06" db="EMBL/GenBank/DDBJ databases">
        <title>Draft genome sequence of the griseofulvin-producing fungus Xylaria cubensis strain G536.</title>
        <authorList>
            <person name="Mead M.E."/>
            <person name="Raja H.A."/>
            <person name="Steenwyk J.L."/>
            <person name="Knowles S.L."/>
            <person name="Oberlies N.H."/>
            <person name="Rokas A."/>
        </authorList>
    </citation>
    <scope>NUCLEOTIDE SEQUENCE [LARGE SCALE GENOMIC DNA]</scope>
    <source>
        <strain evidence="3">G536</strain>
    </source>
</reference>
<dbReference type="AlphaFoldDB" id="A0A553ICE3"/>
<feature type="region of interest" description="Disordered" evidence="1">
    <location>
        <begin position="639"/>
        <end position="717"/>
    </location>
</feature>
<feature type="compositionally biased region" description="Basic and acidic residues" evidence="1">
    <location>
        <begin position="317"/>
        <end position="328"/>
    </location>
</feature>
<keyword evidence="3" id="KW-1185">Reference proteome</keyword>
<evidence type="ECO:0000313" key="3">
    <source>
        <dbReference type="Proteomes" id="UP000319160"/>
    </source>
</evidence>
<dbReference type="STRING" id="2512241.A0A553ICE3"/>
<feature type="compositionally biased region" description="Basic residues" evidence="1">
    <location>
        <begin position="10"/>
        <end position="27"/>
    </location>
</feature>
<name>A0A553ICE3_9PEZI</name>
<feature type="region of interest" description="Disordered" evidence="1">
    <location>
        <begin position="548"/>
        <end position="577"/>
    </location>
</feature>
<gene>
    <name evidence="2" type="ORF">FHL15_001072</name>
</gene>
<feature type="compositionally biased region" description="Basic residues" evidence="1">
    <location>
        <begin position="204"/>
        <end position="213"/>
    </location>
</feature>
<feature type="region of interest" description="Disordered" evidence="1">
    <location>
        <begin position="1"/>
        <end position="38"/>
    </location>
</feature>
<proteinExistence type="predicted"/>
<feature type="compositionally biased region" description="Basic and acidic residues" evidence="1">
    <location>
        <begin position="214"/>
        <end position="235"/>
    </location>
</feature>
<dbReference type="Proteomes" id="UP000319160">
    <property type="component" value="Unassembled WGS sequence"/>
</dbReference>